<dbReference type="AlphaFoldDB" id="A0AAE8SVI8"/>
<dbReference type="GO" id="GO:0043531">
    <property type="term" value="F:ADP binding"/>
    <property type="evidence" value="ECO:0007669"/>
    <property type="project" value="InterPro"/>
</dbReference>
<organism evidence="2 3">
    <name type="scientific">Cephalotrichum gorgonifer</name>
    <dbReference type="NCBI Taxonomy" id="2041049"/>
    <lineage>
        <taxon>Eukaryota</taxon>
        <taxon>Fungi</taxon>
        <taxon>Dikarya</taxon>
        <taxon>Ascomycota</taxon>
        <taxon>Pezizomycotina</taxon>
        <taxon>Sordariomycetes</taxon>
        <taxon>Hypocreomycetidae</taxon>
        <taxon>Microascales</taxon>
        <taxon>Microascaceae</taxon>
        <taxon>Cephalotrichum</taxon>
    </lineage>
</organism>
<sequence length="166" mass="18167">MAAFEQSCAELAEKLNIRGAEEGAKDSVPQYLSSEQSRRWLLIVDNADDMGTLSGSEGSVGISHYLPMNNDNGRILFTTRSRDVAMAVADDAVIEIEEMSPEEALAFWEKIGPGNSSDNATVAELLRELTHLPLAISQEAAYLQRNRVPISKFFRSCGQLRTTSSA</sequence>
<keyword evidence="3" id="KW-1185">Reference proteome</keyword>
<dbReference type="InterPro" id="IPR002182">
    <property type="entry name" value="NB-ARC"/>
</dbReference>
<dbReference type="Gene3D" id="3.40.50.300">
    <property type="entry name" value="P-loop containing nucleotide triphosphate hydrolases"/>
    <property type="match status" value="1"/>
</dbReference>
<dbReference type="InterPro" id="IPR027417">
    <property type="entry name" value="P-loop_NTPase"/>
</dbReference>
<dbReference type="Pfam" id="PF00931">
    <property type="entry name" value="NB-ARC"/>
    <property type="match status" value="1"/>
</dbReference>
<dbReference type="SUPFAM" id="SSF52540">
    <property type="entry name" value="P-loop containing nucleoside triphosphate hydrolases"/>
    <property type="match status" value="1"/>
</dbReference>
<dbReference type="EMBL" id="ONZQ02000006">
    <property type="protein sequence ID" value="SPO02489.1"/>
    <property type="molecule type" value="Genomic_DNA"/>
</dbReference>
<reference evidence="2" key="1">
    <citation type="submission" date="2018-03" db="EMBL/GenBank/DDBJ databases">
        <authorList>
            <person name="Guldener U."/>
        </authorList>
    </citation>
    <scope>NUCLEOTIDE SEQUENCE</scope>
</reference>
<evidence type="ECO:0000313" key="3">
    <source>
        <dbReference type="Proteomes" id="UP001187682"/>
    </source>
</evidence>
<accession>A0AAE8SVI8</accession>
<dbReference type="Proteomes" id="UP001187682">
    <property type="component" value="Unassembled WGS sequence"/>
</dbReference>
<evidence type="ECO:0000259" key="1">
    <source>
        <dbReference type="Pfam" id="PF00931"/>
    </source>
</evidence>
<comment type="caution">
    <text evidence="2">The sequence shown here is derived from an EMBL/GenBank/DDBJ whole genome shotgun (WGS) entry which is preliminary data.</text>
</comment>
<protein>
    <recommendedName>
        <fullName evidence="1">NB-ARC domain-containing protein</fullName>
    </recommendedName>
</protein>
<name>A0AAE8SVI8_9PEZI</name>
<evidence type="ECO:0000313" key="2">
    <source>
        <dbReference type="EMBL" id="SPO02489.1"/>
    </source>
</evidence>
<feature type="domain" description="NB-ARC" evidence="1">
    <location>
        <begin position="24"/>
        <end position="112"/>
    </location>
</feature>
<gene>
    <name evidence="2" type="ORF">DNG_05162</name>
</gene>
<proteinExistence type="predicted"/>